<reference evidence="3" key="1">
    <citation type="submission" date="2025-08" db="UniProtKB">
        <authorList>
            <consortium name="RefSeq"/>
        </authorList>
    </citation>
    <scope>IDENTIFICATION</scope>
    <source>
        <strain evidence="3">Wakin</strain>
        <tissue evidence="3">Muscle</tissue>
    </source>
</reference>
<feature type="region of interest" description="Disordered" evidence="1">
    <location>
        <begin position="79"/>
        <end position="98"/>
    </location>
</feature>
<keyword evidence="2" id="KW-1185">Reference proteome</keyword>
<dbReference type="GeneID" id="113059558"/>
<evidence type="ECO:0000256" key="1">
    <source>
        <dbReference type="SAM" id="MobiDB-lite"/>
    </source>
</evidence>
<dbReference type="AlphaFoldDB" id="A0A6P6LH39"/>
<dbReference type="KEGG" id="caua:113059558"/>
<dbReference type="OrthoDB" id="18786at2759"/>
<proteinExistence type="predicted"/>
<evidence type="ECO:0000313" key="2">
    <source>
        <dbReference type="Proteomes" id="UP000515129"/>
    </source>
</evidence>
<gene>
    <name evidence="3" type="primary">LOC113059558</name>
</gene>
<evidence type="ECO:0000313" key="3">
    <source>
        <dbReference type="RefSeq" id="XP_026083910.1"/>
    </source>
</evidence>
<name>A0A6P6LH39_CARAU</name>
<dbReference type="RefSeq" id="XP_026083910.1">
    <property type="nucleotide sequence ID" value="XM_026228125.1"/>
</dbReference>
<organism evidence="2 3">
    <name type="scientific">Carassius auratus</name>
    <name type="common">Goldfish</name>
    <dbReference type="NCBI Taxonomy" id="7957"/>
    <lineage>
        <taxon>Eukaryota</taxon>
        <taxon>Metazoa</taxon>
        <taxon>Chordata</taxon>
        <taxon>Craniata</taxon>
        <taxon>Vertebrata</taxon>
        <taxon>Euteleostomi</taxon>
        <taxon>Actinopterygii</taxon>
        <taxon>Neopterygii</taxon>
        <taxon>Teleostei</taxon>
        <taxon>Ostariophysi</taxon>
        <taxon>Cypriniformes</taxon>
        <taxon>Cyprinidae</taxon>
        <taxon>Cyprininae</taxon>
        <taxon>Carassius</taxon>
    </lineage>
</organism>
<protein>
    <submittedName>
        <fullName evidence="3">Conserved oligomeric Golgi complex subunit 5-like</fullName>
    </submittedName>
</protein>
<accession>A0A6P6LH39</accession>
<sequence>MATMEASPESTANTLLKDECYTDFLKEGFDVKTYTAQAIHHAVIAEQLAKLAVDQTNTCQMRQTPVEMRQTPVRCLTNDADQNRCSPQCCGQDKDQNC</sequence>
<dbReference type="Proteomes" id="UP000515129">
    <property type="component" value="Chromosome 4"/>
</dbReference>